<dbReference type="RefSeq" id="WP_013992234.1">
    <property type="nucleotide sequence ID" value="NC_015844.1"/>
</dbReference>
<proteinExistence type="predicted"/>
<evidence type="ECO:0000313" key="4">
    <source>
        <dbReference type="Proteomes" id="UP000008898"/>
    </source>
</evidence>
<feature type="domain" description="Outer membrane protein beta-barrel" evidence="2">
    <location>
        <begin position="484"/>
        <end position="890"/>
    </location>
</feature>
<reference evidence="4" key="1">
    <citation type="submission" date="2009-07" db="EMBL/GenBank/DDBJ databases">
        <title>Complete genome sequence of Zobellia galactanivorans Dsij.</title>
        <authorList>
            <consortium name="Genoscope - CEA"/>
        </authorList>
    </citation>
    <scope>NUCLEOTIDE SEQUENCE [LARGE SCALE GENOMIC DNA]</scope>
    <source>
        <strain evidence="4">DSM 12802 / CCUG 47099 / CIP 106680 / NCIMB 13871 / Dsij</strain>
    </source>
</reference>
<evidence type="ECO:0000259" key="2">
    <source>
        <dbReference type="Pfam" id="PF14905"/>
    </source>
</evidence>
<dbReference type="PATRIC" id="fig|63186.3.peg.846"/>
<dbReference type="KEGG" id="zga:ZOBELLIA_857"/>
<gene>
    <name evidence="3" type="ordered locus">zobellia_857</name>
</gene>
<sequence length="892" mass="100648">MKNILLFVVFLSVAAASWAQEIALTGMVKDSLGTGVDMANVIAINTETKGLESYGITNHAGLYKLKLKSGHQYTVKVSYLGFKTESFTFTASDVDAVKDIVMHEQANQLDEVEVTYEMPVSVKGDTIVYDTDSFVSGTEKKLKDVLENLPGIEINDDGQIEVEGKTVSKVMVEGKDFFDGDSKLAVENIPANALSKVEVLRNFNEVSQMKGLTNDDDNVALNIRLKEGKKNFWFGELTAGYGPDDRYLAHPKLFYYSPKYSINIITDLNNLGEVPFTRNDYRNFTGGFRNINARGGSSIATGADGLGLSTAQNNRANDIDTKFAAANFSYSPTESLDLSGFGIYSYTGTLMKSQRNTAYIASNDVENATTNTDQTVHLGLAKFSARYKPNADFQFDYDALLKQSDDNEKVDVLSVSDITDEISEVKKQKPLAVNQNLNLYYTLNEKNIFAVEAQHMYQDEDPFYEAIRNEFAYVDIFPVDEGQEGYNINQAKNVVTNKVDAKVDYYYVLGTKSNLNLTLGTTQSHQNFNSGIFQILDNGESFDMSGEAFGNDVTFNVSDLYLGFHYKVISGIFTFNPGVTLHQFNVKNEQLNTVVEDNLTSLLPDVYINAQLKKSENIRFNYRVTRSFTDVSKFAQGYVLNNYNSLYSGNRDLESALNHNLSLNFFSFNMFNFTNIFANIAYTKRIDALKSSADIIGINRVSTTINSNFEDESLSASGNYERTFGKIKASVRGNVAWSTTYNLVSNEQRMSNAFTQNYRGALSTNFKNAPNLEVGYRYTVNNYENGDLETTYFTSRPYARFDATFLKNFIFNVDYDYYNYTDKENTIENQYSFLEANLTYQKRDSRWEYGIKGTNLLNTTTLNRDSTNDLFFTTQAYFVQPRYLLFSIKYDL</sequence>
<dbReference type="OrthoDB" id="603275at2"/>
<dbReference type="AlphaFoldDB" id="G0L9Y3"/>
<feature type="chain" id="PRO_5003402561" evidence="1">
    <location>
        <begin position="20"/>
        <end position="892"/>
    </location>
</feature>
<dbReference type="InterPro" id="IPR041700">
    <property type="entry name" value="OMP_b-brl_3"/>
</dbReference>
<protein>
    <submittedName>
        <fullName evidence="3">TonB-dependent Receptor</fullName>
    </submittedName>
</protein>
<accession>G0L9Y3</accession>
<keyword evidence="1" id="KW-0732">Signal</keyword>
<dbReference type="SUPFAM" id="SSF56935">
    <property type="entry name" value="Porins"/>
    <property type="match status" value="1"/>
</dbReference>
<keyword evidence="4" id="KW-1185">Reference proteome</keyword>
<dbReference type="STRING" id="63186.ZOBELLIA_857"/>
<dbReference type="EMBL" id="FP476056">
    <property type="protein sequence ID" value="CAZ94922.1"/>
    <property type="molecule type" value="Genomic_DNA"/>
</dbReference>
<dbReference type="InterPro" id="IPR008969">
    <property type="entry name" value="CarboxyPept-like_regulatory"/>
</dbReference>
<dbReference type="Gene3D" id="2.60.40.1120">
    <property type="entry name" value="Carboxypeptidase-like, regulatory domain"/>
    <property type="match status" value="1"/>
</dbReference>
<dbReference type="HOGENOM" id="CLU_012729_1_0_10"/>
<evidence type="ECO:0000313" key="3">
    <source>
        <dbReference type="EMBL" id="CAZ94922.1"/>
    </source>
</evidence>
<dbReference type="Pfam" id="PF14905">
    <property type="entry name" value="OMP_b-brl_3"/>
    <property type="match status" value="1"/>
</dbReference>
<name>G0L9Y3_ZOBGA</name>
<organism evidence="3 4">
    <name type="scientific">Zobellia galactanivorans (strain DSM 12802 / CCUG 47099 / CIP 106680 / NCIMB 13871 / Dsij)</name>
    <dbReference type="NCBI Taxonomy" id="63186"/>
    <lineage>
        <taxon>Bacteria</taxon>
        <taxon>Pseudomonadati</taxon>
        <taxon>Bacteroidota</taxon>
        <taxon>Flavobacteriia</taxon>
        <taxon>Flavobacteriales</taxon>
        <taxon>Flavobacteriaceae</taxon>
        <taxon>Zobellia</taxon>
    </lineage>
</organism>
<feature type="signal peptide" evidence="1">
    <location>
        <begin position="1"/>
        <end position="19"/>
    </location>
</feature>
<dbReference type="Proteomes" id="UP000008898">
    <property type="component" value="Chromosome"/>
</dbReference>
<dbReference type="SUPFAM" id="SSF49464">
    <property type="entry name" value="Carboxypeptidase regulatory domain-like"/>
    <property type="match status" value="1"/>
</dbReference>
<reference evidence="3 4" key="2">
    <citation type="journal article" date="2012" name="Environ. Microbiol.">
        <title>Characterization of the first alginolytic operons in a marine bacterium: from their emergence in marine Flavobacteriia to their independent transfers to marine Proteobacteria and human gut Bacteroides.</title>
        <authorList>
            <person name="Thomas F."/>
            <person name="Barbeyron T."/>
            <person name="Tonon T."/>
            <person name="Genicot S."/>
            <person name="Czjzek M."/>
            <person name="Michel G."/>
        </authorList>
    </citation>
    <scope>NUCLEOTIDE SEQUENCE [LARGE SCALE GENOMIC DNA]</scope>
    <source>
        <strain evidence="4">DSM 12802 / CCUG 47099 / CIP 106680 / NCIMB 13871 / Dsij</strain>
    </source>
</reference>
<keyword evidence="3" id="KW-0675">Receptor</keyword>
<dbReference type="Pfam" id="PF13715">
    <property type="entry name" value="CarbopepD_reg_2"/>
    <property type="match status" value="1"/>
</dbReference>
<evidence type="ECO:0000256" key="1">
    <source>
        <dbReference type="SAM" id="SignalP"/>
    </source>
</evidence>